<sequence>MISVITASLVLYKSNSDTIRDVIRSFFSDRILNKKLLLIDNSPTDELRFLQEERPEDIIYIFNNKNVGFGTAHNIGEREAQRFNPDFHLILNPDVVFGPEVIPSMVKYMEQHRDIGLMVPQVYYPDGKRQHLCKLLPRPWDVFLRRFFPVKPCITRTNERYELRFWSYETIEDIPSLSGCFMLVRTDIYNQVGGFDERFFMYAEDLDLCRRIGQISRTVFFPSASITHAYARASYHDARLLKHHMTSLFLYFTKWGWIFDAERDRINKTCIANLAPSNPKGHQQSSNRT</sequence>
<dbReference type="Proteomes" id="UP000245462">
    <property type="component" value="Unassembled WGS sequence"/>
</dbReference>
<dbReference type="CDD" id="cd04186">
    <property type="entry name" value="GT_2_like_c"/>
    <property type="match status" value="1"/>
</dbReference>
<organism evidence="2 3">
    <name type="scientific">Porphyromonas loveana</name>
    <dbReference type="NCBI Taxonomy" id="1884669"/>
    <lineage>
        <taxon>Bacteria</taxon>
        <taxon>Pseudomonadati</taxon>
        <taxon>Bacteroidota</taxon>
        <taxon>Bacteroidia</taxon>
        <taxon>Bacteroidales</taxon>
        <taxon>Porphyromonadaceae</taxon>
        <taxon>Porphyromonas</taxon>
    </lineage>
</organism>
<dbReference type="PANTHER" id="PTHR43179:SF10">
    <property type="entry name" value="GLYCOSYL TRANSFERASE"/>
    <property type="match status" value="1"/>
</dbReference>
<evidence type="ECO:0000313" key="2">
    <source>
        <dbReference type="EMBL" id="PVZ12778.1"/>
    </source>
</evidence>
<dbReference type="InterPro" id="IPR029044">
    <property type="entry name" value="Nucleotide-diphossugar_trans"/>
</dbReference>
<evidence type="ECO:0000259" key="1">
    <source>
        <dbReference type="Pfam" id="PF00535"/>
    </source>
</evidence>
<reference evidence="2 3" key="1">
    <citation type="submission" date="2018-04" db="EMBL/GenBank/DDBJ databases">
        <title>Genomic Encyclopedia of Type Strains, Phase IV (KMG-IV): sequencing the most valuable type-strain genomes for metagenomic binning, comparative biology and taxonomic classification.</title>
        <authorList>
            <person name="Goeker M."/>
        </authorList>
    </citation>
    <scope>NUCLEOTIDE SEQUENCE [LARGE SCALE GENOMIC DNA]</scope>
    <source>
        <strain evidence="2 3">DSM 28520</strain>
    </source>
</reference>
<dbReference type="OrthoDB" id="9771846at2"/>
<dbReference type="SUPFAM" id="SSF53448">
    <property type="entry name" value="Nucleotide-diphospho-sugar transferases"/>
    <property type="match status" value="1"/>
</dbReference>
<name>A0A2U1FKS3_9PORP</name>
<dbReference type="InterPro" id="IPR001173">
    <property type="entry name" value="Glyco_trans_2-like"/>
</dbReference>
<dbReference type="GeneID" id="94550310"/>
<dbReference type="AlphaFoldDB" id="A0A2U1FKS3"/>
<keyword evidence="3" id="KW-1185">Reference proteome</keyword>
<dbReference type="EMBL" id="QEKY01000004">
    <property type="protein sequence ID" value="PVZ12778.1"/>
    <property type="molecule type" value="Genomic_DNA"/>
</dbReference>
<evidence type="ECO:0000313" key="3">
    <source>
        <dbReference type="Proteomes" id="UP000245462"/>
    </source>
</evidence>
<accession>A0A2U1FKS3</accession>
<comment type="caution">
    <text evidence="2">The sequence shown here is derived from an EMBL/GenBank/DDBJ whole genome shotgun (WGS) entry which is preliminary data.</text>
</comment>
<proteinExistence type="predicted"/>
<protein>
    <recommendedName>
        <fullName evidence="1">Glycosyltransferase 2-like domain-containing protein</fullName>
    </recommendedName>
</protein>
<dbReference type="RefSeq" id="WP_116678858.1">
    <property type="nucleotide sequence ID" value="NZ_JBGXZY010000077.1"/>
</dbReference>
<dbReference type="Gene3D" id="3.90.550.10">
    <property type="entry name" value="Spore Coat Polysaccharide Biosynthesis Protein SpsA, Chain A"/>
    <property type="match status" value="1"/>
</dbReference>
<gene>
    <name evidence="2" type="ORF">C7382_10485</name>
</gene>
<dbReference type="PANTHER" id="PTHR43179">
    <property type="entry name" value="RHAMNOSYLTRANSFERASE WBBL"/>
    <property type="match status" value="1"/>
</dbReference>
<feature type="domain" description="Glycosyltransferase 2-like" evidence="1">
    <location>
        <begin position="14"/>
        <end position="149"/>
    </location>
</feature>
<dbReference type="Pfam" id="PF00535">
    <property type="entry name" value="Glycos_transf_2"/>
    <property type="match status" value="1"/>
</dbReference>